<gene>
    <name evidence="2" type="ORF">CU098_008331</name>
</gene>
<evidence type="ECO:0000256" key="1">
    <source>
        <dbReference type="SAM" id="MobiDB-lite"/>
    </source>
</evidence>
<evidence type="ECO:0000313" key="3">
    <source>
        <dbReference type="Proteomes" id="UP000253551"/>
    </source>
</evidence>
<feature type="compositionally biased region" description="Low complexity" evidence="1">
    <location>
        <begin position="36"/>
        <end position="62"/>
    </location>
</feature>
<feature type="region of interest" description="Disordered" evidence="1">
    <location>
        <begin position="315"/>
        <end position="337"/>
    </location>
</feature>
<proteinExistence type="predicted"/>
<name>A0A367K439_RHIST</name>
<sequence>MTNNQTTPSILPIKRKRRSLTSKNPPNPQPRKKRSLLTSHNVHSSSSTSNSPPASLPTNPNLPVIPLPLFEDMPLIPQPPATIKLAKLTVNSVPPKPNTKRSILTLQPKSPCIKRSENTTFRRKRKLSGALINVDDGSDEEPTVKLFKQHETPAPVVLGVPSEAHRRKRNKTDDPPKWIKQQMNTPGENDVFFDALSDEHKDLEEPKKKEEKELALDLSQHSILPSVSNVAHVPKKQRANTSDEDDVFFDALSDQGDLFVDISSQSDNQKPDSSNEHKTTDTCVSQLTVTPSIKFSKAETLLEVGEEELVSEATKGLTPVLESQPTLEQKPVLLEDK</sequence>
<dbReference type="EMBL" id="PJQM01002242">
    <property type="protein sequence ID" value="RCH96974.1"/>
    <property type="molecule type" value="Genomic_DNA"/>
</dbReference>
<dbReference type="AlphaFoldDB" id="A0A367K439"/>
<feature type="compositionally biased region" description="Basic and acidic residues" evidence="1">
    <location>
        <begin position="269"/>
        <end position="280"/>
    </location>
</feature>
<organism evidence="2 3">
    <name type="scientific">Rhizopus stolonifer</name>
    <name type="common">Rhizopus nigricans</name>
    <dbReference type="NCBI Taxonomy" id="4846"/>
    <lineage>
        <taxon>Eukaryota</taxon>
        <taxon>Fungi</taxon>
        <taxon>Fungi incertae sedis</taxon>
        <taxon>Mucoromycota</taxon>
        <taxon>Mucoromycotina</taxon>
        <taxon>Mucoromycetes</taxon>
        <taxon>Mucorales</taxon>
        <taxon>Mucorineae</taxon>
        <taxon>Rhizopodaceae</taxon>
        <taxon>Rhizopus</taxon>
    </lineage>
</organism>
<accession>A0A367K439</accession>
<feature type="non-terminal residue" evidence="2">
    <location>
        <position position="337"/>
    </location>
</feature>
<feature type="region of interest" description="Disordered" evidence="1">
    <location>
        <begin position="161"/>
        <end position="191"/>
    </location>
</feature>
<comment type="caution">
    <text evidence="2">The sequence shown here is derived from an EMBL/GenBank/DDBJ whole genome shotgun (WGS) entry which is preliminary data.</text>
</comment>
<feature type="region of interest" description="Disordered" evidence="1">
    <location>
        <begin position="262"/>
        <end position="283"/>
    </location>
</feature>
<evidence type="ECO:0000313" key="2">
    <source>
        <dbReference type="EMBL" id="RCH96974.1"/>
    </source>
</evidence>
<keyword evidence="3" id="KW-1185">Reference proteome</keyword>
<feature type="region of interest" description="Disordered" evidence="1">
    <location>
        <begin position="1"/>
        <end position="63"/>
    </location>
</feature>
<protein>
    <submittedName>
        <fullName evidence="2">Uncharacterized protein</fullName>
    </submittedName>
</protein>
<dbReference type="Proteomes" id="UP000253551">
    <property type="component" value="Unassembled WGS sequence"/>
</dbReference>
<reference evidence="2 3" key="1">
    <citation type="journal article" date="2018" name="G3 (Bethesda)">
        <title>Phylogenetic and Phylogenomic Definition of Rhizopus Species.</title>
        <authorList>
            <person name="Gryganskyi A.P."/>
            <person name="Golan J."/>
            <person name="Dolatabadi S."/>
            <person name="Mondo S."/>
            <person name="Robb S."/>
            <person name="Idnurm A."/>
            <person name="Muszewska A."/>
            <person name="Steczkiewicz K."/>
            <person name="Masonjones S."/>
            <person name="Liao H.L."/>
            <person name="Gajdeczka M.T."/>
            <person name="Anike F."/>
            <person name="Vuek A."/>
            <person name="Anishchenko I.M."/>
            <person name="Voigt K."/>
            <person name="de Hoog G.S."/>
            <person name="Smith M.E."/>
            <person name="Heitman J."/>
            <person name="Vilgalys R."/>
            <person name="Stajich J.E."/>
        </authorList>
    </citation>
    <scope>NUCLEOTIDE SEQUENCE [LARGE SCALE GENOMIC DNA]</scope>
    <source>
        <strain evidence="2 3">LSU 92-RS-03</strain>
    </source>
</reference>